<sequence length="100" mass="11648">MSELKGSREAASHDKNHQKAANMSWYCEAERELLHIRRAIGLLEQAQHAFINKSSVNDPAYWRVKLNKLRTQSMRNKVLELQVDELLARLALIQDPHCRK</sequence>
<feature type="region of interest" description="Disordered" evidence="1">
    <location>
        <begin position="1"/>
        <end position="21"/>
    </location>
</feature>
<proteinExistence type="predicted"/>
<dbReference type="Proteomes" id="UP001172109">
    <property type="component" value="Unassembled WGS sequence"/>
</dbReference>
<organism evidence="2 3">
    <name type="scientific">Burkholderia contaminans</name>
    <dbReference type="NCBI Taxonomy" id="488447"/>
    <lineage>
        <taxon>Bacteria</taxon>
        <taxon>Pseudomonadati</taxon>
        <taxon>Pseudomonadota</taxon>
        <taxon>Betaproteobacteria</taxon>
        <taxon>Burkholderiales</taxon>
        <taxon>Burkholderiaceae</taxon>
        <taxon>Burkholderia</taxon>
        <taxon>Burkholderia cepacia complex</taxon>
    </lineage>
</organism>
<evidence type="ECO:0000313" key="3">
    <source>
        <dbReference type="Proteomes" id="UP001172109"/>
    </source>
</evidence>
<dbReference type="EMBL" id="JAUJQS010000035">
    <property type="protein sequence ID" value="MDN7569382.1"/>
    <property type="molecule type" value="Genomic_DNA"/>
</dbReference>
<dbReference type="AlphaFoldDB" id="A0AAP4R8I4"/>
<protein>
    <submittedName>
        <fullName evidence="2">Uncharacterized protein</fullName>
    </submittedName>
</protein>
<name>A0AAP4R8I4_9BURK</name>
<evidence type="ECO:0000313" key="2">
    <source>
        <dbReference type="EMBL" id="MDN7569382.1"/>
    </source>
</evidence>
<reference evidence="2" key="1">
    <citation type="submission" date="2023-07" db="EMBL/GenBank/DDBJ databases">
        <title>A collection of bacterial strains from the Burkholderia cepacia Research Laboratory and Repository.</title>
        <authorList>
            <person name="Lipuma J."/>
            <person name="Spilker T."/>
            <person name="Caverly L."/>
        </authorList>
    </citation>
    <scope>NUCLEOTIDE SEQUENCE</scope>
    <source>
        <strain evidence="2">AU44979</strain>
    </source>
</reference>
<accession>A0AAP4R8I4</accession>
<evidence type="ECO:0000256" key="1">
    <source>
        <dbReference type="SAM" id="MobiDB-lite"/>
    </source>
</evidence>
<comment type="caution">
    <text evidence="2">The sequence shown here is derived from an EMBL/GenBank/DDBJ whole genome shotgun (WGS) entry which is preliminary data.</text>
</comment>
<feature type="compositionally biased region" description="Basic and acidic residues" evidence="1">
    <location>
        <begin position="1"/>
        <end position="17"/>
    </location>
</feature>
<gene>
    <name evidence="2" type="ORF">QZM56_33290</name>
</gene>
<dbReference type="RefSeq" id="WP_224755810.1">
    <property type="nucleotide sequence ID" value="NZ_CADEUY010000005.1"/>
</dbReference>